<gene>
    <name evidence="2" type="ORF">A4V09_11130</name>
</gene>
<dbReference type="GO" id="GO:0003677">
    <property type="term" value="F:DNA binding"/>
    <property type="evidence" value="ECO:0007669"/>
    <property type="project" value="InterPro"/>
</dbReference>
<dbReference type="SMART" id="SM00530">
    <property type="entry name" value="HTH_XRE"/>
    <property type="match status" value="1"/>
</dbReference>
<organism evidence="2 3">
    <name type="scientific">Blautia pseudococcoides</name>
    <dbReference type="NCBI Taxonomy" id="1796616"/>
    <lineage>
        <taxon>Bacteria</taxon>
        <taxon>Bacillati</taxon>
        <taxon>Bacillota</taxon>
        <taxon>Clostridia</taxon>
        <taxon>Lachnospirales</taxon>
        <taxon>Lachnospiraceae</taxon>
        <taxon>Blautia</taxon>
    </lineage>
</organism>
<accession>A0A1C7I9C7</accession>
<dbReference type="InterPro" id="IPR010982">
    <property type="entry name" value="Lambda_DNA-bd_dom_sf"/>
</dbReference>
<sequence length="112" mass="13252">MHSENTFEENSYEDLFYNRLTQLRSAKKVSARDMSLSIGQNPGYINGLENKKGLPSMTVFFYICDYLNVTPKEFFDESIICPEQFKNLCQDMKELRHDDLQLLWTLTKRLQK</sequence>
<dbReference type="Proteomes" id="UP000092574">
    <property type="component" value="Chromosome"/>
</dbReference>
<evidence type="ECO:0000313" key="2">
    <source>
        <dbReference type="EMBL" id="ANU76270.1"/>
    </source>
</evidence>
<keyword evidence="3" id="KW-1185">Reference proteome</keyword>
<dbReference type="EMBL" id="CP015405">
    <property type="protein sequence ID" value="ANU76270.1"/>
    <property type="molecule type" value="Genomic_DNA"/>
</dbReference>
<dbReference type="RefSeq" id="WP_065542442.1">
    <property type="nucleotide sequence ID" value="NZ_CP015405.2"/>
</dbReference>
<dbReference type="Gene3D" id="1.10.260.40">
    <property type="entry name" value="lambda repressor-like DNA-binding domains"/>
    <property type="match status" value="1"/>
</dbReference>
<dbReference type="AlphaFoldDB" id="A0A1C7I9C7"/>
<evidence type="ECO:0000259" key="1">
    <source>
        <dbReference type="PROSITE" id="PS50943"/>
    </source>
</evidence>
<proteinExistence type="predicted"/>
<feature type="domain" description="HTH cro/C1-type" evidence="1">
    <location>
        <begin position="20"/>
        <end position="74"/>
    </location>
</feature>
<dbReference type="CDD" id="cd00093">
    <property type="entry name" value="HTH_XRE"/>
    <property type="match status" value="1"/>
</dbReference>
<evidence type="ECO:0000313" key="3">
    <source>
        <dbReference type="Proteomes" id="UP000092574"/>
    </source>
</evidence>
<name>A0A1C7I9C7_9FIRM</name>
<dbReference type="OrthoDB" id="2187867at2"/>
<dbReference type="SUPFAM" id="SSF47413">
    <property type="entry name" value="lambda repressor-like DNA-binding domains"/>
    <property type="match status" value="1"/>
</dbReference>
<protein>
    <submittedName>
        <fullName evidence="2">Transcriptional regulator</fullName>
    </submittedName>
</protein>
<dbReference type="STRING" id="1796616.A4V09_11130"/>
<dbReference type="InterPro" id="IPR001387">
    <property type="entry name" value="Cro/C1-type_HTH"/>
</dbReference>
<reference evidence="2" key="1">
    <citation type="submission" date="2017-04" db="EMBL/GenBank/DDBJ databases">
        <title>Complete Genome Sequences of Twelve Strains of a Stable Defined Moderately Diverse Mouse Microbiota 2 (sDMDMm2).</title>
        <authorList>
            <person name="Uchimura Y."/>
            <person name="Wyss M."/>
            <person name="Brugiroux S."/>
            <person name="Limenitakis J.P."/>
            <person name="Stecher B."/>
            <person name="McCoy K.D."/>
            <person name="Macpherson A.J."/>
        </authorList>
    </citation>
    <scope>NUCLEOTIDE SEQUENCE</scope>
    <source>
        <strain evidence="2">YL58</strain>
    </source>
</reference>
<dbReference type="KEGG" id="byl:A4V09_11130"/>
<dbReference type="PROSITE" id="PS50943">
    <property type="entry name" value="HTH_CROC1"/>
    <property type="match status" value="1"/>
</dbReference>
<dbReference type="Pfam" id="PF01381">
    <property type="entry name" value="HTH_3"/>
    <property type="match status" value="1"/>
</dbReference>